<evidence type="ECO:0000256" key="3">
    <source>
        <dbReference type="ARBA" id="ARBA00022496"/>
    </source>
</evidence>
<dbReference type="PROSITE" id="PS51257">
    <property type="entry name" value="PROKAR_LIPOPROTEIN"/>
    <property type="match status" value="1"/>
</dbReference>
<dbReference type="PANTHER" id="PTHR30006">
    <property type="entry name" value="THIAMINE-BINDING PERIPLASMIC PROTEIN-RELATED"/>
    <property type="match status" value="1"/>
</dbReference>
<dbReference type="PANTHER" id="PTHR30006:SF24">
    <property type="entry name" value="SLL0237 PROTEIN"/>
    <property type="match status" value="1"/>
</dbReference>
<evidence type="ECO:0000256" key="4">
    <source>
        <dbReference type="ARBA" id="ARBA00022723"/>
    </source>
</evidence>
<dbReference type="GO" id="GO:0006826">
    <property type="term" value="P:iron ion transport"/>
    <property type="evidence" value="ECO:0007669"/>
    <property type="project" value="UniProtKB-KW"/>
</dbReference>
<dbReference type="PROSITE" id="PS01037">
    <property type="entry name" value="SBP_BACTERIAL_1"/>
    <property type="match status" value="1"/>
</dbReference>
<evidence type="ECO:0000313" key="8">
    <source>
        <dbReference type="EMBL" id="TDX51155.1"/>
    </source>
</evidence>
<dbReference type="EMBL" id="SOEG01000015">
    <property type="protein sequence ID" value="TDX51155.1"/>
    <property type="molecule type" value="Genomic_DNA"/>
</dbReference>
<dbReference type="Proteomes" id="UP000295832">
    <property type="component" value="Unassembled WGS sequence"/>
</dbReference>
<dbReference type="InterPro" id="IPR006059">
    <property type="entry name" value="SBP"/>
</dbReference>
<keyword evidence="7" id="KW-0406">Ion transport</keyword>
<protein>
    <submittedName>
        <fullName evidence="8">Iron(III) transport system substrate-binding protein</fullName>
    </submittedName>
</protein>
<accession>A0A4R8GXX9</accession>
<proteinExistence type="inferred from homology"/>
<keyword evidence="4" id="KW-0479">Metal-binding</keyword>
<evidence type="ECO:0000256" key="7">
    <source>
        <dbReference type="ARBA" id="ARBA00023065"/>
    </source>
</evidence>
<dbReference type="InterPro" id="IPR026045">
    <property type="entry name" value="Ferric-bd"/>
</dbReference>
<gene>
    <name evidence="8" type="ORF">C7959_11531</name>
</gene>
<dbReference type="SUPFAM" id="SSF53850">
    <property type="entry name" value="Periplasmic binding protein-like II"/>
    <property type="match status" value="1"/>
</dbReference>
<evidence type="ECO:0000256" key="2">
    <source>
        <dbReference type="ARBA" id="ARBA00022448"/>
    </source>
</evidence>
<keyword evidence="5" id="KW-0732">Signal</keyword>
<dbReference type="Pfam" id="PF13416">
    <property type="entry name" value="SBP_bac_8"/>
    <property type="match status" value="1"/>
</dbReference>
<comment type="similarity">
    <text evidence="1">Belongs to the bacterial solute-binding protein 1 family.</text>
</comment>
<name>A0A4R8GXX9_9FIRM</name>
<keyword evidence="3" id="KW-0410">Iron transport</keyword>
<keyword evidence="9" id="KW-1185">Reference proteome</keyword>
<dbReference type="AlphaFoldDB" id="A0A4R8GXX9"/>
<reference evidence="8 9" key="1">
    <citation type="submission" date="2019-03" db="EMBL/GenBank/DDBJ databases">
        <title>Subsurface microbial communities from deep shales in Ohio and West Virginia, USA.</title>
        <authorList>
            <person name="Wrighton K."/>
        </authorList>
    </citation>
    <scope>NUCLEOTIDE SEQUENCE [LARGE SCALE GENOMIC DNA]</scope>
    <source>
        <strain evidence="8 9">MSL 6dP</strain>
    </source>
</reference>
<dbReference type="Gene3D" id="3.40.190.10">
    <property type="entry name" value="Periplasmic binding protein-like II"/>
    <property type="match status" value="2"/>
</dbReference>
<dbReference type="GO" id="GO:0055085">
    <property type="term" value="P:transmembrane transport"/>
    <property type="evidence" value="ECO:0007669"/>
    <property type="project" value="InterPro"/>
</dbReference>
<organism evidence="8 9">
    <name type="scientific">Orenia marismortui</name>
    <dbReference type="NCBI Taxonomy" id="46469"/>
    <lineage>
        <taxon>Bacteria</taxon>
        <taxon>Bacillati</taxon>
        <taxon>Bacillota</taxon>
        <taxon>Clostridia</taxon>
        <taxon>Halanaerobiales</taxon>
        <taxon>Halobacteroidaceae</taxon>
        <taxon>Orenia</taxon>
    </lineage>
</organism>
<evidence type="ECO:0000256" key="6">
    <source>
        <dbReference type="ARBA" id="ARBA00023004"/>
    </source>
</evidence>
<dbReference type="PIRSF" id="PIRSF002825">
    <property type="entry name" value="CfbpA"/>
    <property type="match status" value="1"/>
</dbReference>
<dbReference type="STRING" id="926561.GCA_000379025_02889"/>
<evidence type="ECO:0000256" key="1">
    <source>
        <dbReference type="ARBA" id="ARBA00008520"/>
    </source>
</evidence>
<dbReference type="RefSeq" id="WP_134116979.1">
    <property type="nucleotide sequence ID" value="NZ_SOEG01000015.1"/>
</dbReference>
<dbReference type="InterPro" id="IPR006061">
    <property type="entry name" value="SBP_1_CS"/>
</dbReference>
<evidence type="ECO:0000256" key="5">
    <source>
        <dbReference type="ARBA" id="ARBA00022729"/>
    </source>
</evidence>
<dbReference type="GO" id="GO:0046872">
    <property type="term" value="F:metal ion binding"/>
    <property type="evidence" value="ECO:0007669"/>
    <property type="project" value="UniProtKB-KW"/>
</dbReference>
<comment type="caution">
    <text evidence="8">The sequence shown here is derived from an EMBL/GenBank/DDBJ whole genome shotgun (WGS) entry which is preliminary data.</text>
</comment>
<evidence type="ECO:0000313" key="9">
    <source>
        <dbReference type="Proteomes" id="UP000295832"/>
    </source>
</evidence>
<dbReference type="CDD" id="cd13518">
    <property type="entry name" value="PBP2_Fe3_thiamine_like"/>
    <property type="match status" value="1"/>
</dbReference>
<keyword evidence="6" id="KW-0408">Iron</keyword>
<keyword evidence="2" id="KW-0813">Transport</keyword>
<sequence>MMNFKHYLTLAILFILTFSMIGCSNNPVSNNQNSNEVVIYTSLDQIYSEPIIKEFEEKTGIKVKAVYDTEATKTVGLVNRLIAEKNNPQADVFWNSEVGRTIVLKNKGILTPYQSDNAKSIPEYFKDKAGYWTGFATRSRVLIYNTNLIDESEVPTTHQEILDPKWKGKVVMADPLFGSTATEFAAFFSSLGAEKTKSYARKLKENGVVLVDGNSVVRDKVGAGEYPIGFTDTDDANSGIENGLPIKMFFLNQEEGQRGTFVMPNTVAMIKNGPNPANARKLMDYLLSPEVELKLAKGPSMQIPLHQGIESEGTLSIDDIKAMPVDFEAIGNKLEQSSRFLQELFHQ</sequence>